<keyword evidence="9" id="KW-0687">Ribonucleoprotein</keyword>
<evidence type="ECO:0000256" key="11">
    <source>
        <dbReference type="ARBA" id="ARBA00048157"/>
    </source>
</evidence>
<dbReference type="Pfam" id="PF00448">
    <property type="entry name" value="SRP54"/>
    <property type="match status" value="1"/>
</dbReference>
<evidence type="ECO:0000256" key="3">
    <source>
        <dbReference type="ARBA" id="ARBA00022490"/>
    </source>
</evidence>
<dbReference type="Pfam" id="PF02881">
    <property type="entry name" value="SRP54_N"/>
    <property type="match status" value="1"/>
</dbReference>
<dbReference type="Proteomes" id="UP000019763">
    <property type="component" value="Unassembled WGS sequence"/>
</dbReference>
<dbReference type="InterPro" id="IPR027417">
    <property type="entry name" value="P-loop_NTPase"/>
</dbReference>
<keyword evidence="6" id="KW-0694">RNA-binding</keyword>
<keyword evidence="14" id="KW-1185">Reference proteome</keyword>
<dbReference type="SUPFAM" id="SSF47446">
    <property type="entry name" value="Signal peptide-binding domain"/>
    <property type="match status" value="1"/>
</dbReference>
<evidence type="ECO:0000256" key="8">
    <source>
        <dbReference type="ARBA" id="ARBA00023135"/>
    </source>
</evidence>
<dbReference type="Gene3D" id="3.40.50.300">
    <property type="entry name" value="P-loop containing nucleotide triphosphate hydrolases"/>
    <property type="match status" value="1"/>
</dbReference>
<dbReference type="Gene3D" id="1.10.260.30">
    <property type="entry name" value="Signal recognition particle, SRP54 subunit, M-domain"/>
    <property type="match status" value="1"/>
</dbReference>
<dbReference type="VEuPathDB" id="CryptoDB:GNI_142750"/>
<dbReference type="AlphaFoldDB" id="A0A023B041"/>
<evidence type="ECO:0000256" key="10">
    <source>
        <dbReference type="ARBA" id="ARBA00035672"/>
    </source>
</evidence>
<dbReference type="GO" id="GO:0006616">
    <property type="term" value="P:SRP-dependent cotranslational protein targeting to membrane, translocation"/>
    <property type="evidence" value="ECO:0007669"/>
    <property type="project" value="TreeGrafter"/>
</dbReference>
<comment type="catalytic activity">
    <reaction evidence="11">
        <text>GTP + H2O = GDP + phosphate + H(+)</text>
        <dbReference type="Rhea" id="RHEA:19669"/>
        <dbReference type="ChEBI" id="CHEBI:15377"/>
        <dbReference type="ChEBI" id="CHEBI:15378"/>
        <dbReference type="ChEBI" id="CHEBI:37565"/>
        <dbReference type="ChEBI" id="CHEBI:43474"/>
        <dbReference type="ChEBI" id="CHEBI:58189"/>
        <dbReference type="EC" id="3.6.5.4"/>
    </reaction>
    <physiologicalReaction direction="left-to-right" evidence="11">
        <dbReference type="Rhea" id="RHEA:19670"/>
    </physiologicalReaction>
</comment>
<dbReference type="CDD" id="cd17875">
    <property type="entry name" value="SRP54_G"/>
    <property type="match status" value="1"/>
</dbReference>
<dbReference type="Gene3D" id="1.20.120.140">
    <property type="entry name" value="Signal recognition particle SRP54, nucleotide-binding domain"/>
    <property type="match status" value="1"/>
</dbReference>
<dbReference type="InterPro" id="IPR036225">
    <property type="entry name" value="SRP/SRP_N"/>
</dbReference>
<dbReference type="EC" id="3.6.5.4" evidence="10"/>
<evidence type="ECO:0000256" key="4">
    <source>
        <dbReference type="ARBA" id="ARBA00022741"/>
    </source>
</evidence>
<feature type="domain" description="SRP54-type proteins GTP-binding" evidence="12">
    <location>
        <begin position="272"/>
        <end position="285"/>
    </location>
</feature>
<dbReference type="PANTHER" id="PTHR11564:SF5">
    <property type="entry name" value="SIGNAL RECOGNITION PARTICLE SUBUNIT SRP54"/>
    <property type="match status" value="1"/>
</dbReference>
<dbReference type="EMBL" id="AFNH02001056">
    <property type="protein sequence ID" value="EZG44859.1"/>
    <property type="molecule type" value="Genomic_DNA"/>
</dbReference>
<dbReference type="OrthoDB" id="10250817at2759"/>
<sequence>MLGALGKNLTEAVNKLNTGNVNEEVIQSFIKSVATALIEADVSIHIVKRVRDNLRTKASTLLDSSKKVASQTVKKTLTRALVEEITAVLTPPTKAYRPVKGRCNVVMFVGLQGVGKTTTVSKYGLYYKNKGFRVGVVCADTYRAGAYDQLKQNAARCRIPFYGDPSLLDSVEIAFQGVKSLQKKAGLDLIVVDTSGRHKQEDSLFQEMIEIQAAVKADACIYVVDAHIGQACYDQAKAFREAVNVASVILTKMDANVKGGGALSAVVATGCPVAFVGLGEGFVDFEPFDVDRFVARLLGIHDPQSLLKIVHEEMGPGSKDAAKRWAKGGMTFEDIRKQLNMMTNVGTMGSMLSSILPGVDSKELLAGGLPDLKVFIALIDAMTPNERTGQVKLCDSRRLRLAKGAGCQLVYVDLLIKLHAGMNKTFSNVGKRIAKAKRMK</sequence>
<evidence type="ECO:0000313" key="14">
    <source>
        <dbReference type="Proteomes" id="UP000019763"/>
    </source>
</evidence>
<evidence type="ECO:0000256" key="7">
    <source>
        <dbReference type="ARBA" id="ARBA00023134"/>
    </source>
</evidence>
<dbReference type="SUPFAM" id="SSF52540">
    <property type="entry name" value="P-loop containing nucleoside triphosphate hydrolases"/>
    <property type="match status" value="1"/>
</dbReference>
<dbReference type="InterPro" id="IPR042101">
    <property type="entry name" value="SRP54_N_sf"/>
</dbReference>
<evidence type="ECO:0000256" key="2">
    <source>
        <dbReference type="ARBA" id="ARBA00005450"/>
    </source>
</evidence>
<evidence type="ECO:0000256" key="5">
    <source>
        <dbReference type="ARBA" id="ARBA00022801"/>
    </source>
</evidence>
<dbReference type="InterPro" id="IPR000897">
    <property type="entry name" value="SRP54_GTPase_dom"/>
</dbReference>
<dbReference type="SMART" id="SM00962">
    <property type="entry name" value="SRP54"/>
    <property type="match status" value="1"/>
</dbReference>
<dbReference type="FunFam" id="3.40.50.300:FF:000022">
    <property type="entry name" value="Signal recognition particle 54 kDa subunit"/>
    <property type="match status" value="1"/>
</dbReference>
<evidence type="ECO:0000256" key="6">
    <source>
        <dbReference type="ARBA" id="ARBA00022884"/>
    </source>
</evidence>
<dbReference type="GO" id="GO:0005829">
    <property type="term" value="C:cytosol"/>
    <property type="evidence" value="ECO:0007669"/>
    <property type="project" value="TreeGrafter"/>
</dbReference>
<proteinExistence type="inferred from homology"/>
<evidence type="ECO:0000256" key="9">
    <source>
        <dbReference type="ARBA" id="ARBA00023274"/>
    </source>
</evidence>
<keyword evidence="5" id="KW-0378">Hydrolase</keyword>
<accession>A0A023B041</accession>
<keyword evidence="4" id="KW-0547">Nucleotide-binding</keyword>
<dbReference type="SUPFAM" id="SSF47364">
    <property type="entry name" value="Domain of the SRP/SRP receptor G-proteins"/>
    <property type="match status" value="1"/>
</dbReference>
<dbReference type="SMART" id="SM00963">
    <property type="entry name" value="SRP54_N"/>
    <property type="match status" value="1"/>
</dbReference>
<evidence type="ECO:0000256" key="1">
    <source>
        <dbReference type="ARBA" id="ARBA00004496"/>
    </source>
</evidence>
<dbReference type="eggNOG" id="KOG0780">
    <property type="taxonomic scope" value="Eukaryota"/>
</dbReference>
<dbReference type="InterPro" id="IPR013822">
    <property type="entry name" value="Signal_recog_particl_SRP54_hlx"/>
</dbReference>
<keyword evidence="3" id="KW-0963">Cytoplasm</keyword>
<evidence type="ECO:0000313" key="13">
    <source>
        <dbReference type="EMBL" id="EZG44859.1"/>
    </source>
</evidence>
<dbReference type="RefSeq" id="XP_011132627.1">
    <property type="nucleotide sequence ID" value="XM_011134325.1"/>
</dbReference>
<protein>
    <recommendedName>
        <fullName evidence="10">signal-recognition-particle GTPase</fullName>
        <ecNumber evidence="10">3.6.5.4</ecNumber>
    </recommendedName>
</protein>
<dbReference type="PROSITE" id="PS00300">
    <property type="entry name" value="SRP54"/>
    <property type="match status" value="1"/>
</dbReference>
<reference evidence="13" key="1">
    <citation type="submission" date="2013-12" db="EMBL/GenBank/DDBJ databases">
        <authorList>
            <person name="Omoto C.K."/>
            <person name="Sibley D."/>
            <person name="Venepally P."/>
            <person name="Hadjithomas M."/>
            <person name="Karamycheva S."/>
            <person name="Brunk B."/>
            <person name="Roos D."/>
            <person name="Caler E."/>
            <person name="Lorenzi H."/>
        </authorList>
    </citation>
    <scope>NUCLEOTIDE SEQUENCE</scope>
</reference>
<organism evidence="13 14">
    <name type="scientific">Gregarina niphandrodes</name>
    <name type="common">Septate eugregarine</name>
    <dbReference type="NCBI Taxonomy" id="110365"/>
    <lineage>
        <taxon>Eukaryota</taxon>
        <taxon>Sar</taxon>
        <taxon>Alveolata</taxon>
        <taxon>Apicomplexa</taxon>
        <taxon>Conoidasida</taxon>
        <taxon>Gregarinasina</taxon>
        <taxon>Eugregarinorida</taxon>
        <taxon>Gregarinidae</taxon>
        <taxon>Gregarina</taxon>
    </lineage>
</organism>
<dbReference type="GO" id="GO:0008312">
    <property type="term" value="F:7S RNA binding"/>
    <property type="evidence" value="ECO:0007669"/>
    <property type="project" value="InterPro"/>
</dbReference>
<name>A0A023B041_GRENI</name>
<keyword evidence="8" id="KW-0733">Signal recognition particle</keyword>
<dbReference type="PANTHER" id="PTHR11564">
    <property type="entry name" value="SIGNAL RECOGNITION PARTICLE 54K PROTEIN SRP54"/>
    <property type="match status" value="1"/>
</dbReference>
<dbReference type="GO" id="GO:0030942">
    <property type="term" value="F:endoplasmic reticulum signal peptide binding"/>
    <property type="evidence" value="ECO:0007669"/>
    <property type="project" value="TreeGrafter"/>
</dbReference>
<comment type="subcellular location">
    <subcellularLocation>
        <location evidence="1">Cytoplasm</location>
    </subcellularLocation>
</comment>
<dbReference type="GO" id="GO:0005525">
    <property type="term" value="F:GTP binding"/>
    <property type="evidence" value="ECO:0007669"/>
    <property type="project" value="UniProtKB-KW"/>
</dbReference>
<dbReference type="InterPro" id="IPR004125">
    <property type="entry name" value="Signal_recog_particle_SRP54_M"/>
</dbReference>
<dbReference type="GeneID" id="22915053"/>
<keyword evidence="7" id="KW-0342">GTP-binding</keyword>
<dbReference type="Pfam" id="PF02978">
    <property type="entry name" value="SRP_SPB"/>
    <property type="match status" value="1"/>
</dbReference>
<gene>
    <name evidence="13" type="ORF">GNI_142750</name>
</gene>
<dbReference type="OMA" id="GMTGQDA"/>
<comment type="caution">
    <text evidence="13">The sequence shown here is derived from an EMBL/GenBank/DDBJ whole genome shotgun (WGS) entry which is preliminary data.</text>
</comment>
<dbReference type="InterPro" id="IPR036891">
    <property type="entry name" value="Signal_recog_part_SRP54_M_sf"/>
</dbReference>
<evidence type="ECO:0000259" key="12">
    <source>
        <dbReference type="PROSITE" id="PS00300"/>
    </source>
</evidence>
<comment type="similarity">
    <text evidence="2">Belongs to the GTP-binding SRP family. SRP54 subfamily.</text>
</comment>
<dbReference type="InterPro" id="IPR022941">
    <property type="entry name" value="SRP54"/>
</dbReference>
<dbReference type="GO" id="GO:0005786">
    <property type="term" value="C:signal recognition particle, endoplasmic reticulum targeting"/>
    <property type="evidence" value="ECO:0007669"/>
    <property type="project" value="UniProtKB-KW"/>
</dbReference>
<dbReference type="GO" id="GO:0003924">
    <property type="term" value="F:GTPase activity"/>
    <property type="evidence" value="ECO:0007669"/>
    <property type="project" value="InterPro"/>
</dbReference>